<proteinExistence type="predicted"/>
<dbReference type="Pfam" id="PF19148">
    <property type="entry name" value="DUF5830"/>
    <property type="match status" value="1"/>
</dbReference>
<organism evidence="1 2">
    <name type="scientific">Halocatena salina</name>
    <dbReference type="NCBI Taxonomy" id="2934340"/>
    <lineage>
        <taxon>Archaea</taxon>
        <taxon>Methanobacteriati</taxon>
        <taxon>Methanobacteriota</taxon>
        <taxon>Stenosarchaea group</taxon>
        <taxon>Halobacteria</taxon>
        <taxon>Halobacteriales</taxon>
        <taxon>Natronomonadaceae</taxon>
        <taxon>Halocatena</taxon>
    </lineage>
</organism>
<dbReference type="InterPro" id="IPR043870">
    <property type="entry name" value="DUF5830"/>
</dbReference>
<name>A0A8U0A0Z0_9EURY</name>
<evidence type="ECO:0000313" key="2">
    <source>
        <dbReference type="Proteomes" id="UP000831768"/>
    </source>
</evidence>
<accession>A0A8U0A0Z0</accession>
<dbReference type="RefSeq" id="WP_247992423.1">
    <property type="nucleotide sequence ID" value="NZ_CP096019.1"/>
</dbReference>
<dbReference type="KEGG" id="haad:MW046_07010"/>
<dbReference type="Proteomes" id="UP000831768">
    <property type="component" value="Chromosome"/>
</dbReference>
<evidence type="ECO:0000313" key="1">
    <source>
        <dbReference type="EMBL" id="UPM41743.1"/>
    </source>
</evidence>
<sequence length="118" mass="13072">MTDDPVELGVQLLERLEHAELSLAETIDRLETITTHPATTREILETAQTRGIIERDGDTVTPTEGQFLRFQSEVVTKDGEFTCRRCGATLSTGHFMRLPAGDHGPFGSTCIRKVTGRE</sequence>
<dbReference type="AlphaFoldDB" id="A0A8U0A0Z0"/>
<keyword evidence="2" id="KW-1185">Reference proteome</keyword>
<dbReference type="GeneID" id="71927783"/>
<protein>
    <submittedName>
        <fullName evidence="1">DUF5830 family protein</fullName>
    </submittedName>
</protein>
<reference evidence="1" key="1">
    <citation type="submission" date="2022-04" db="EMBL/GenBank/DDBJ databases">
        <title>Halocatena sp. nov., isolated from a salt lake.</title>
        <authorList>
            <person name="Cui H.-L."/>
        </authorList>
    </citation>
    <scope>NUCLEOTIDE SEQUENCE</scope>
    <source>
        <strain evidence="1">AD-1</strain>
    </source>
</reference>
<dbReference type="EMBL" id="CP096019">
    <property type="protein sequence ID" value="UPM41743.1"/>
    <property type="molecule type" value="Genomic_DNA"/>
</dbReference>
<gene>
    <name evidence="1" type="ORF">MW046_07010</name>
</gene>